<evidence type="ECO:0000313" key="3">
    <source>
        <dbReference type="Proteomes" id="UP000076408"/>
    </source>
</evidence>
<dbReference type="Pfam" id="PF15279">
    <property type="entry name" value="SOBP"/>
    <property type="match status" value="1"/>
</dbReference>
<dbReference type="VEuPathDB" id="VectorBase:ASTEI20_037254"/>
<feature type="compositionally biased region" description="Acidic residues" evidence="1">
    <location>
        <begin position="665"/>
        <end position="675"/>
    </location>
</feature>
<feature type="region of interest" description="Disordered" evidence="1">
    <location>
        <begin position="665"/>
        <end position="721"/>
    </location>
</feature>
<feature type="region of interest" description="Disordered" evidence="1">
    <location>
        <begin position="322"/>
        <end position="417"/>
    </location>
</feature>
<reference evidence="3" key="1">
    <citation type="journal article" date="2014" name="Genome Biol.">
        <title>Genome analysis of a major urban malaria vector mosquito, Anopheles stephensi.</title>
        <authorList>
            <person name="Jiang X."/>
            <person name="Peery A."/>
            <person name="Hall A.B."/>
            <person name="Sharma A."/>
            <person name="Chen X.G."/>
            <person name="Waterhouse R.M."/>
            <person name="Komissarov A."/>
            <person name="Riehle M.M."/>
            <person name="Shouche Y."/>
            <person name="Sharakhova M.V."/>
            <person name="Lawson D."/>
            <person name="Pakpour N."/>
            <person name="Arensburger P."/>
            <person name="Davidson V.L."/>
            <person name="Eiglmeier K."/>
            <person name="Emrich S."/>
            <person name="George P."/>
            <person name="Kennedy R.C."/>
            <person name="Mane S.P."/>
            <person name="Maslen G."/>
            <person name="Oringanje C."/>
            <person name="Qi Y."/>
            <person name="Settlage R."/>
            <person name="Tojo M."/>
            <person name="Tubio J.M."/>
            <person name="Unger M.F."/>
            <person name="Wang B."/>
            <person name="Vernick K.D."/>
            <person name="Ribeiro J.M."/>
            <person name="James A.A."/>
            <person name="Michel K."/>
            <person name="Riehle M.A."/>
            <person name="Luckhart S."/>
            <person name="Sharakhov I.V."/>
            <person name="Tu Z."/>
        </authorList>
    </citation>
    <scope>NUCLEOTIDE SEQUENCE [LARGE SCALE GENOMIC DNA]</scope>
    <source>
        <strain evidence="3">Indian</strain>
    </source>
</reference>
<feature type="compositionally biased region" description="Basic and acidic residues" evidence="1">
    <location>
        <begin position="626"/>
        <end position="647"/>
    </location>
</feature>
<accession>A0A182YL85</accession>
<feature type="compositionally biased region" description="Low complexity" evidence="1">
    <location>
        <begin position="331"/>
        <end position="344"/>
    </location>
</feature>
<dbReference type="InterPro" id="IPR026092">
    <property type="entry name" value="RAI2/SOBP"/>
</dbReference>
<feature type="compositionally biased region" description="Basic residues" evidence="1">
    <location>
        <begin position="69"/>
        <end position="82"/>
    </location>
</feature>
<feature type="compositionally biased region" description="Basic and acidic residues" evidence="1">
    <location>
        <begin position="790"/>
        <end position="801"/>
    </location>
</feature>
<sequence length="849" mass="90783">MELAETAMNDILGWYGYDNVDRLELAANNAPTIAASTGIDEDGAGVRLKPSDNEPSISSCSSTSLVKTKSSKHHHQPHHHHQLQQSSIGGRFLARQQDDLTINPVASTSSNSGERRGRDIQTPSTANRPILSGSPPVTVPASSSTATRNGIVLHHQQQQHHHHHASVSAGGGESSTSEKDSSRESSKSPMLMKMLDKQEQTCQWCRKVIPSHQTGILGTTEGMIFCTEACFSQSRRASFKRAKTCDWCRHVRHAVSYVDFQDGASQLQFCSDKCLNQYKMQIFCNETQAHLEMNPHLKEKSSSTGSLITPELWMKNCKSCSISPVSDRSESVSPVPSIPVRSSPEPSPITLRSPTPVKKPLISVAPPSKLLSKSAHQSSMSRTNPKSSRKRRAGHRPAVGSHASASSKRSTSAAHQAEFGGSAINSNSTSINNNNLTIPNNNLTGSPPAVLTAGPPKSAPNVQDLRVLQKKHMGMASSEGPPMGGFDGRDLSASAGGALGPPPPPPPPPPPLNIPPQFLPPPLNLLRAPFFPLNPAQLRFGGGLGGLPNGQPPTHGPPMGPPPSPLPGGPMGPGNRPPPPVPNLFGFGAAPPVTILVPYPIIVPLPLPIPVPIPVIDFLKAALPKEEAGKSETRSEQEKVTPEDKLGDPVMTVDSDEAMVDEIAEPSVVEDDSDVPLDFTVGGSGKQSDRDVAATGSRVDAWSESEHTVLVESTPSKSDGMTTYALSTIVSNGSETVPALGDDEPQDESVQRVLPKFKITRLEAGNQNQQEAGEGNGSGGEPPAEETDIERERKEMVERSRPLRKRKRLVVQQHLHTKHELPEQPLNEGMADDPEYGTGIELRSGSKGQ</sequence>
<dbReference type="OMA" id="NHQAHTA"/>
<feature type="region of interest" description="Disordered" evidence="1">
    <location>
        <begin position="435"/>
        <end position="460"/>
    </location>
</feature>
<feature type="region of interest" description="Disordered" evidence="1">
    <location>
        <begin position="759"/>
        <end position="849"/>
    </location>
</feature>
<dbReference type="VEuPathDB" id="VectorBase:ASTEI09221"/>
<reference evidence="2" key="2">
    <citation type="submission" date="2020-05" db="UniProtKB">
        <authorList>
            <consortium name="EnsemblMetazoa"/>
        </authorList>
    </citation>
    <scope>IDENTIFICATION</scope>
    <source>
        <strain evidence="2">Indian</strain>
    </source>
</reference>
<dbReference type="GO" id="GO:0005634">
    <property type="term" value="C:nucleus"/>
    <property type="evidence" value="ECO:0007669"/>
    <property type="project" value="TreeGrafter"/>
</dbReference>
<dbReference type="EnsemblMetazoa" id="ASTEI09221-RA">
    <property type="protein sequence ID" value="ASTEI09221-PA"/>
    <property type="gene ID" value="ASTEI09221"/>
</dbReference>
<feature type="compositionally biased region" description="Low complexity" evidence="1">
    <location>
        <begin position="435"/>
        <end position="444"/>
    </location>
</feature>
<evidence type="ECO:0008006" key="4">
    <source>
        <dbReference type="Google" id="ProtNLM"/>
    </source>
</evidence>
<feature type="compositionally biased region" description="Pro residues" evidence="1">
    <location>
        <begin position="500"/>
        <end position="514"/>
    </location>
</feature>
<proteinExistence type="predicted"/>
<dbReference type="PANTHER" id="PTHR23186:SF4">
    <property type="entry name" value="GH22790P"/>
    <property type="match status" value="1"/>
</dbReference>
<dbReference type="AlphaFoldDB" id="A0A182YL85"/>
<feature type="compositionally biased region" description="Pro residues" evidence="1">
    <location>
        <begin position="550"/>
        <end position="579"/>
    </location>
</feature>
<feature type="region of interest" description="Disordered" evidence="1">
    <location>
        <begin position="474"/>
        <end position="514"/>
    </location>
</feature>
<dbReference type="Proteomes" id="UP000076408">
    <property type="component" value="Unassembled WGS sequence"/>
</dbReference>
<feature type="region of interest" description="Disordered" evidence="1">
    <location>
        <begin position="626"/>
        <end position="651"/>
    </location>
</feature>
<protein>
    <recommendedName>
        <fullName evidence="4">Sine oculis-binding protein</fullName>
    </recommendedName>
</protein>
<feature type="region of interest" description="Disordered" evidence="1">
    <location>
        <begin position="103"/>
        <end position="189"/>
    </location>
</feature>
<feature type="region of interest" description="Disordered" evidence="1">
    <location>
        <begin position="541"/>
        <end position="579"/>
    </location>
</feature>
<name>A0A182YL85_ANOST</name>
<evidence type="ECO:0000256" key="1">
    <source>
        <dbReference type="SAM" id="MobiDB-lite"/>
    </source>
</evidence>
<feature type="compositionally biased region" description="Basic and acidic residues" evidence="1">
    <location>
        <begin position="176"/>
        <end position="186"/>
    </location>
</feature>
<dbReference type="GO" id="GO:0048513">
    <property type="term" value="P:animal organ development"/>
    <property type="evidence" value="ECO:0007669"/>
    <property type="project" value="TreeGrafter"/>
</dbReference>
<keyword evidence="3" id="KW-1185">Reference proteome</keyword>
<feature type="compositionally biased region" description="Low complexity" evidence="1">
    <location>
        <begin position="56"/>
        <end position="68"/>
    </location>
</feature>
<dbReference type="STRING" id="30069.A0A182YL85"/>
<feature type="compositionally biased region" description="Low complexity" evidence="1">
    <location>
        <begin position="401"/>
        <end position="414"/>
    </location>
</feature>
<feature type="compositionally biased region" description="Low complexity" evidence="1">
    <location>
        <begin position="134"/>
        <end position="147"/>
    </location>
</feature>
<feature type="compositionally biased region" description="Polar residues" evidence="1">
    <location>
        <begin position="711"/>
        <end position="721"/>
    </location>
</feature>
<feature type="region of interest" description="Disordered" evidence="1">
    <location>
        <begin position="50"/>
        <end position="87"/>
    </location>
</feature>
<dbReference type="PANTHER" id="PTHR23186">
    <property type="entry name" value="RETINOIC ACID-INDUCED PROTEIN 2"/>
    <property type="match status" value="1"/>
</dbReference>
<dbReference type="VEuPathDB" id="VectorBase:ASTE004669"/>
<feature type="compositionally biased region" description="Polar residues" evidence="1">
    <location>
        <begin position="374"/>
        <end position="386"/>
    </location>
</feature>
<evidence type="ECO:0000313" key="2">
    <source>
        <dbReference type="EnsemblMetazoa" id="ASTEI09221-PA"/>
    </source>
</evidence>
<organism evidence="2 3">
    <name type="scientific">Anopheles stephensi</name>
    <name type="common">Indo-Pakistan malaria mosquito</name>
    <dbReference type="NCBI Taxonomy" id="30069"/>
    <lineage>
        <taxon>Eukaryota</taxon>
        <taxon>Metazoa</taxon>
        <taxon>Ecdysozoa</taxon>
        <taxon>Arthropoda</taxon>
        <taxon>Hexapoda</taxon>
        <taxon>Insecta</taxon>
        <taxon>Pterygota</taxon>
        <taxon>Neoptera</taxon>
        <taxon>Endopterygota</taxon>
        <taxon>Diptera</taxon>
        <taxon>Nematocera</taxon>
        <taxon>Culicoidea</taxon>
        <taxon>Culicidae</taxon>
        <taxon>Anophelinae</taxon>
        <taxon>Anopheles</taxon>
    </lineage>
</organism>